<dbReference type="SUPFAM" id="SSF53067">
    <property type="entry name" value="Actin-like ATPase domain"/>
    <property type="match status" value="2"/>
</dbReference>
<evidence type="ECO:0000256" key="1">
    <source>
        <dbReference type="ARBA" id="ARBA00004888"/>
    </source>
</evidence>
<dbReference type="OMA" id="YPNFEGY"/>
<evidence type="ECO:0000313" key="12">
    <source>
        <dbReference type="Proteomes" id="UP000018144"/>
    </source>
</evidence>
<evidence type="ECO:0000256" key="2">
    <source>
        <dbReference type="ARBA" id="ARBA00009225"/>
    </source>
</evidence>
<dbReference type="Pfam" id="PF03727">
    <property type="entry name" value="Hexokinase_2"/>
    <property type="match status" value="1"/>
</dbReference>
<dbReference type="EC" id="2.7.1.-" evidence="8"/>
<dbReference type="PROSITE" id="PS00378">
    <property type="entry name" value="HEXOKINASE_1"/>
    <property type="match status" value="1"/>
</dbReference>
<keyword evidence="12" id="KW-1185">Reference proteome</keyword>
<keyword evidence="6 8" id="KW-0067">ATP-binding</keyword>
<evidence type="ECO:0000313" key="11">
    <source>
        <dbReference type="EMBL" id="CCX34643.1"/>
    </source>
</evidence>
<dbReference type="PANTHER" id="PTHR19443">
    <property type="entry name" value="HEXOKINASE"/>
    <property type="match status" value="1"/>
</dbReference>
<comment type="similarity">
    <text evidence="2 8">Belongs to the hexokinase family.</text>
</comment>
<dbReference type="GO" id="GO:0005536">
    <property type="term" value="F:D-glucose binding"/>
    <property type="evidence" value="ECO:0007669"/>
    <property type="project" value="InterPro"/>
</dbReference>
<dbReference type="STRING" id="1076935.U4LXW2"/>
<keyword evidence="3 8" id="KW-0808">Transferase</keyword>
<dbReference type="FunFam" id="3.30.420.40:FF:000034">
    <property type="entry name" value="Phosphotransferase"/>
    <property type="match status" value="1"/>
</dbReference>
<evidence type="ECO:0000256" key="4">
    <source>
        <dbReference type="ARBA" id="ARBA00022741"/>
    </source>
</evidence>
<dbReference type="GO" id="GO:0005829">
    <property type="term" value="C:cytosol"/>
    <property type="evidence" value="ECO:0007669"/>
    <property type="project" value="TreeGrafter"/>
</dbReference>
<dbReference type="PRINTS" id="PR00475">
    <property type="entry name" value="HEXOKINASE"/>
</dbReference>
<dbReference type="InterPro" id="IPR019807">
    <property type="entry name" value="Hexokinase_BS"/>
</dbReference>
<evidence type="ECO:0000259" key="10">
    <source>
        <dbReference type="Pfam" id="PF03727"/>
    </source>
</evidence>
<evidence type="ECO:0000256" key="5">
    <source>
        <dbReference type="ARBA" id="ARBA00022777"/>
    </source>
</evidence>
<sequence length="544" mass="58400">MAPTTDYAPMIAKAEAIAKEFDFSAEDVRKGVKEFLRLMVLTAPDVGLQNDGKAMTMIPTYVTGVPNGTEKGVYLAVDLGGTNFRVCSVSLSGDTKFTLTQSKVAIPRDMMVSDSHTLFSFLAKEVEKFVKTHHADHFEEDISHKLQLGFTFSFPVDQRAVNKGYLIRWTKGFDIKDAVGKDVCELLQKEIDALGLPVKVAALVNDTVGTLMARSYTSPGSTGTLLGAIFGTGTNGAYVEKLSKITKMTKPDAQVGEYDKSTGEMVVNTEWGSFDNALKVLPDTIYDQQLDANSVNPGIQMFEKRISGMFLGEILRNAILGLKKDAGLLNASTIAEDAPLYTPWSVDTSVLSFIEADNTSDLSESKKVLEEQLGIPAANLHTEEARAVKILVHAIGKRSARLSAVPIAAIVIATGKVDNLRPKPVKRMSIVEQGLEAIKSALTGKLPAGAADIPTAPTVKGDKEKAQTEEDLEVIDIGVDGSVVEHYPGFEKFVREALREVHELGVEGEERIRMGVAKDGSGVGAALIALVAAKAAGVQIPSSD</sequence>
<dbReference type="InterPro" id="IPR043129">
    <property type="entry name" value="ATPase_NBD"/>
</dbReference>
<keyword evidence="7 8" id="KW-0324">Glycolysis</keyword>
<dbReference type="InterPro" id="IPR022672">
    <property type="entry name" value="Hexokinase_N"/>
</dbReference>
<evidence type="ECO:0000256" key="3">
    <source>
        <dbReference type="ARBA" id="ARBA00022679"/>
    </source>
</evidence>
<evidence type="ECO:0000256" key="6">
    <source>
        <dbReference type="ARBA" id="ARBA00022840"/>
    </source>
</evidence>
<dbReference type="GO" id="GO:0004340">
    <property type="term" value="F:glucokinase activity"/>
    <property type="evidence" value="ECO:0007669"/>
    <property type="project" value="TreeGrafter"/>
</dbReference>
<dbReference type="eggNOG" id="KOG1369">
    <property type="taxonomic scope" value="Eukaryota"/>
</dbReference>
<dbReference type="GO" id="GO:0005739">
    <property type="term" value="C:mitochondrion"/>
    <property type="evidence" value="ECO:0007669"/>
    <property type="project" value="TreeGrafter"/>
</dbReference>
<dbReference type="GO" id="GO:0008865">
    <property type="term" value="F:fructokinase activity"/>
    <property type="evidence" value="ECO:0007669"/>
    <property type="project" value="TreeGrafter"/>
</dbReference>
<dbReference type="GO" id="GO:0005524">
    <property type="term" value="F:ATP binding"/>
    <property type="evidence" value="ECO:0007669"/>
    <property type="project" value="UniProtKB-UniRule"/>
</dbReference>
<protein>
    <recommendedName>
        <fullName evidence="8">Phosphotransferase</fullName>
        <ecNumber evidence="8">2.7.1.-</ecNumber>
    </recommendedName>
</protein>
<dbReference type="GO" id="GO:0006006">
    <property type="term" value="P:glucose metabolic process"/>
    <property type="evidence" value="ECO:0007669"/>
    <property type="project" value="TreeGrafter"/>
</dbReference>
<name>U4LXW2_PYROM</name>
<keyword evidence="5 8" id="KW-0418">Kinase</keyword>
<dbReference type="InterPro" id="IPR022673">
    <property type="entry name" value="Hexokinase_C"/>
</dbReference>
<comment type="pathway">
    <text evidence="1">Carbohydrate degradation; glycolysis; D-glyceraldehyde 3-phosphate and glycerone phosphate from D-glucose: step 1/4.</text>
</comment>
<dbReference type="PANTHER" id="PTHR19443:SF30">
    <property type="entry name" value="GLUCOKINASE-1-RELATED"/>
    <property type="match status" value="1"/>
</dbReference>
<feature type="domain" description="Hexokinase C-terminal" evidence="10">
    <location>
        <begin position="226"/>
        <end position="531"/>
    </location>
</feature>
<reference evidence="11 12" key="1">
    <citation type="journal article" date="2013" name="PLoS Genet.">
        <title>The genome and development-dependent transcriptomes of Pyronema confluens: a window into fungal evolution.</title>
        <authorList>
            <person name="Traeger S."/>
            <person name="Altegoer F."/>
            <person name="Freitag M."/>
            <person name="Gabaldon T."/>
            <person name="Kempken F."/>
            <person name="Kumar A."/>
            <person name="Marcet-Houben M."/>
            <person name="Poggeler S."/>
            <person name="Stajich J.E."/>
            <person name="Nowrousian M."/>
        </authorList>
    </citation>
    <scope>NUCLEOTIDE SEQUENCE [LARGE SCALE GENOMIC DNA]</scope>
    <source>
        <strain evidence="12">CBS 100304</strain>
        <tissue evidence="11">Vegetative mycelium</tissue>
    </source>
</reference>
<dbReference type="InterPro" id="IPR001312">
    <property type="entry name" value="Hexokinase"/>
</dbReference>
<organism evidence="11 12">
    <name type="scientific">Pyronema omphalodes (strain CBS 100304)</name>
    <name type="common">Pyronema confluens</name>
    <dbReference type="NCBI Taxonomy" id="1076935"/>
    <lineage>
        <taxon>Eukaryota</taxon>
        <taxon>Fungi</taxon>
        <taxon>Dikarya</taxon>
        <taxon>Ascomycota</taxon>
        <taxon>Pezizomycotina</taxon>
        <taxon>Pezizomycetes</taxon>
        <taxon>Pezizales</taxon>
        <taxon>Pyronemataceae</taxon>
        <taxon>Pyronema</taxon>
    </lineage>
</organism>
<evidence type="ECO:0000259" key="9">
    <source>
        <dbReference type="Pfam" id="PF00349"/>
    </source>
</evidence>
<accession>U4LXW2</accession>
<dbReference type="EMBL" id="HF936586">
    <property type="protein sequence ID" value="CCX34643.1"/>
    <property type="molecule type" value="Genomic_DNA"/>
</dbReference>
<dbReference type="AlphaFoldDB" id="U4LXW2"/>
<dbReference type="UniPathway" id="UPA00109">
    <property type="reaction ID" value="UER00180"/>
</dbReference>
<gene>
    <name evidence="11" type="ORF">PCON_04126</name>
</gene>
<dbReference type="OrthoDB" id="419537at2759"/>
<evidence type="ECO:0000256" key="7">
    <source>
        <dbReference type="ARBA" id="ARBA00023152"/>
    </source>
</evidence>
<keyword evidence="4 8" id="KW-0547">Nucleotide-binding</keyword>
<dbReference type="GO" id="GO:0001678">
    <property type="term" value="P:intracellular glucose homeostasis"/>
    <property type="evidence" value="ECO:0007669"/>
    <property type="project" value="InterPro"/>
</dbReference>
<evidence type="ECO:0000256" key="8">
    <source>
        <dbReference type="RuleBase" id="RU362007"/>
    </source>
</evidence>
<dbReference type="GO" id="GO:0006096">
    <property type="term" value="P:glycolytic process"/>
    <property type="evidence" value="ECO:0007669"/>
    <property type="project" value="UniProtKB-UniPathway"/>
</dbReference>
<dbReference type="Proteomes" id="UP000018144">
    <property type="component" value="Unassembled WGS sequence"/>
</dbReference>
<dbReference type="Gene3D" id="3.30.420.40">
    <property type="match status" value="1"/>
</dbReference>
<dbReference type="PROSITE" id="PS51748">
    <property type="entry name" value="HEXOKINASE_2"/>
    <property type="match status" value="1"/>
</dbReference>
<dbReference type="Gene3D" id="3.40.367.20">
    <property type="match status" value="1"/>
</dbReference>
<proteinExistence type="inferred from homology"/>
<dbReference type="Pfam" id="PF00349">
    <property type="entry name" value="Hexokinase_1"/>
    <property type="match status" value="1"/>
</dbReference>
<feature type="domain" description="Hexokinase N-terminal" evidence="9">
    <location>
        <begin position="14"/>
        <end position="216"/>
    </location>
</feature>